<feature type="domain" description="MAM" evidence="8">
    <location>
        <begin position="1291"/>
        <end position="1453"/>
    </location>
</feature>
<reference evidence="9 10" key="1">
    <citation type="submission" date="2018-07" db="EMBL/GenBank/DDBJ databases">
        <title>Genomic Encyclopedia of Type Strains, Phase IV (KMG-IV): sequencing the most valuable type-strain genomes for metagenomic binning, comparative biology and taxonomic classification.</title>
        <authorList>
            <person name="Goeker M."/>
        </authorList>
    </citation>
    <scope>NUCLEOTIDE SEQUENCE [LARGE SCALE GENOMIC DNA]</scope>
    <source>
        <strain evidence="9 10">DSM 27016</strain>
    </source>
</reference>
<dbReference type="GO" id="GO:0016020">
    <property type="term" value="C:membrane"/>
    <property type="evidence" value="ECO:0007669"/>
    <property type="project" value="InterPro"/>
</dbReference>
<dbReference type="PROSITE" id="PS00136">
    <property type="entry name" value="SUBTILASE_ASP"/>
    <property type="match status" value="1"/>
</dbReference>
<dbReference type="InterPro" id="IPR003343">
    <property type="entry name" value="Big_2"/>
</dbReference>
<dbReference type="SUPFAM" id="SSF49373">
    <property type="entry name" value="Invasin/intimin cell-adhesion fragments"/>
    <property type="match status" value="7"/>
</dbReference>
<dbReference type="PANTHER" id="PTHR43806:SF11">
    <property type="entry name" value="CEREVISIN-RELATED"/>
    <property type="match status" value="1"/>
</dbReference>
<dbReference type="Pfam" id="PF02368">
    <property type="entry name" value="Big_2"/>
    <property type="match status" value="6"/>
</dbReference>
<evidence type="ECO:0000256" key="3">
    <source>
        <dbReference type="ARBA" id="ARBA00022801"/>
    </source>
</evidence>
<feature type="active site" description="Charge relay system" evidence="5 6">
    <location>
        <position position="460"/>
    </location>
</feature>
<dbReference type="InterPro" id="IPR000209">
    <property type="entry name" value="Peptidase_S8/S53_dom"/>
</dbReference>
<dbReference type="Proteomes" id="UP000253034">
    <property type="component" value="Unassembled WGS sequence"/>
</dbReference>
<keyword evidence="3 6" id="KW-0378">Hydrolase</keyword>
<proteinExistence type="inferred from homology"/>
<accession>A0A369B1B7</accession>
<dbReference type="InterPro" id="IPR008964">
    <property type="entry name" value="Invasin/intimin_cell_adhesion"/>
</dbReference>
<feature type="active site" description="Charge relay system" evidence="5 6">
    <location>
        <position position="292"/>
    </location>
</feature>
<dbReference type="InterPro" id="IPR015500">
    <property type="entry name" value="Peptidase_S8_subtilisin-rel"/>
</dbReference>
<dbReference type="GO" id="GO:0004252">
    <property type="term" value="F:serine-type endopeptidase activity"/>
    <property type="evidence" value="ECO:0007669"/>
    <property type="project" value="UniProtKB-UniRule"/>
</dbReference>
<evidence type="ECO:0000256" key="5">
    <source>
        <dbReference type="PIRSR" id="PIRSR615500-1"/>
    </source>
</evidence>
<dbReference type="PANTHER" id="PTHR43806">
    <property type="entry name" value="PEPTIDASE S8"/>
    <property type="match status" value="1"/>
</dbReference>
<evidence type="ECO:0000256" key="1">
    <source>
        <dbReference type="ARBA" id="ARBA00011073"/>
    </source>
</evidence>
<feature type="active site" description="Charge relay system" evidence="5 6">
    <location>
        <position position="237"/>
    </location>
</feature>
<dbReference type="InterPro" id="IPR036852">
    <property type="entry name" value="Peptidase_S8/S53_dom_sf"/>
</dbReference>
<evidence type="ECO:0000313" key="10">
    <source>
        <dbReference type="Proteomes" id="UP000253034"/>
    </source>
</evidence>
<evidence type="ECO:0000256" key="2">
    <source>
        <dbReference type="ARBA" id="ARBA00022670"/>
    </source>
</evidence>
<dbReference type="PROSITE" id="PS51892">
    <property type="entry name" value="SUBTILASE"/>
    <property type="match status" value="1"/>
</dbReference>
<dbReference type="PROSITE" id="PS00138">
    <property type="entry name" value="SUBTILASE_SER"/>
    <property type="match status" value="1"/>
</dbReference>
<dbReference type="PROSITE" id="PS00137">
    <property type="entry name" value="SUBTILASE_HIS"/>
    <property type="match status" value="1"/>
</dbReference>
<keyword evidence="10" id="KW-1185">Reference proteome</keyword>
<comment type="caution">
    <text evidence="9">The sequence shown here is derived from an EMBL/GenBank/DDBJ whole genome shotgun (WGS) entry which is preliminary data.</text>
</comment>
<dbReference type="PRINTS" id="PR00723">
    <property type="entry name" value="SUBTILISIN"/>
</dbReference>
<dbReference type="Gene3D" id="3.40.50.200">
    <property type="entry name" value="Peptidase S8/S53 domain"/>
    <property type="match status" value="1"/>
</dbReference>
<dbReference type="InterPro" id="IPR023828">
    <property type="entry name" value="Peptidase_S8_Ser-AS"/>
</dbReference>
<dbReference type="InterPro" id="IPR000998">
    <property type="entry name" value="MAM_dom"/>
</dbReference>
<comment type="similarity">
    <text evidence="1 6 7">Belongs to the peptidase S8 family.</text>
</comment>
<evidence type="ECO:0000313" key="9">
    <source>
        <dbReference type="EMBL" id="RCX15462.1"/>
    </source>
</evidence>
<dbReference type="InterPro" id="IPR034204">
    <property type="entry name" value="PfSUB1-like_cat_dom"/>
</dbReference>
<name>A0A369B1B7_9FIRM</name>
<gene>
    <name evidence="9" type="ORF">DFR58_11342</name>
</gene>
<dbReference type="SUPFAM" id="SSF69318">
    <property type="entry name" value="Integrin alpha N-terminal domain"/>
    <property type="match status" value="1"/>
</dbReference>
<keyword evidence="2 6" id="KW-0645">Protease</keyword>
<dbReference type="InterPro" id="IPR023827">
    <property type="entry name" value="Peptidase_S8_Asp-AS"/>
</dbReference>
<dbReference type="SUPFAM" id="SSF49899">
    <property type="entry name" value="Concanavalin A-like lectins/glucanases"/>
    <property type="match status" value="1"/>
</dbReference>
<dbReference type="InterPro" id="IPR028994">
    <property type="entry name" value="Integrin_alpha_N"/>
</dbReference>
<dbReference type="Gene3D" id="2.60.120.200">
    <property type="match status" value="1"/>
</dbReference>
<sequence>MTFLKKGDKKGHHKLWTAISIFTLLTFFLSSVFSFNTAFAQQYSEPEALSPHSQQSYKIIVKLNNETAAEAEAQISQKSMALQRSNSKNTGDIFSRYKIKSMEPVYKGLVGWKKKTGKTEAQYYNKIQRDFTKRFARSRDNAKAEGVELSNTYVVEADVGSRQEYEELLELLKKDPRFEYAEENIVMSIDMTPNDPYFLSRRSWGQPFDDLYGVKLVSCPEAWDTAMGEGVTVAVVDTGIDNTHPDILDNIWTNTGEIPNNGIDDDNNGYIDDIWGWNFVNGSNNPEDDQGHGTHVSGTIAASGNNGVGIIGVAPGARVMAVKSLNSQGLGDALDLARGIVYAAENGADIINCSFGGSGYSQILEEAVIKAVELGAVVVVSAGNKNDNAGEYYPAGIKEAITVAAVDNMDQRAYFSNWGSCIDVAAPGVDILSLRAARAAPGASIGSVVGDKYVTHSGTSMAAPHVAGIAALILSNNREMSNAQISSALKSSADDIMSEGFDYYSGYGRVNAGKALQINSSIQAEIESPSHGSSVKSSIEVTGSAKGSGFSGYTLECGKIIEYGQDPAYWSIIGQGDTEVDGGKLGDLDLSGLADGRYVIRLSVRDNSIPQKRFVNRVEIEVDQIGFTAPEATPDPSYASGIRPGRVIDIQGFAAGQTFSSYSIEWGEGLNPTEWNTEGITLEGGGSLPVSGGALGKWDSGVCSGKEGYYQLRLLVENDGFTNEERTIVYLQPDLASDNWPKKIDVPLAENSGVLPSDSFTGKNSLVGIYSLQPKQTFFAKHSHDGTLEYKLPFVNVAHSQVAVGDIDDLPGEETVFVRDDMLCILKGDNSYTEFALNSEYDFRNNPVILKDLDGDYVPEIMVLGVNRSNSNRALYAYRLDGSILGPKFPLIAYDDSRRFDTMMYVNFLVFDINNDGENEIITQQMDDGYITTLNIYRWDGTPLNWQQQQPSFAKAQYVRNMIGGDIDGDGLGEIVIWAGGLNYLDIQYIYVINSDGSVRSGWPYAVPDSKLDMAIADMDRDGTDEIVYSQLNEINVLRIDGTPMSNAWPIYRERYYGNFSIGDINGDGYPEIVAYRISEKEYVSWDSERRKYVHNEVVAIDRNARTAGRWRVIGPGGARPDKSLTGSYYSTSSPVLGDFDGDGRVDIAVAQALWDEKDVITGGALAVIATGGDYSADNMDWPVRLHNTRNTSVNIAEGPLPDVTGIALNTASASVTAGKKIKLAASVTPAGASKSIVWSVREESTGGVAEVAQDGTVTARLPGTAVIRAASRSNLSKYAECAVTVAEAPEGVLFEEGFESSGGSLFDGWSVQHVSGDRGVWSVVSNGNTPVVDAPRSGAKMAKFNSYDVAGAVTRLYRDEGVSLDDGSHCLKFWMYHDMITNPGSSIQVQVTTDGGRNWVNVGNAIDRYDGSSGWKEYILSLDEYRGASCLQIAFTATGNRSGNMYLDDISLIKSVPVSDITLDRNSMSLAMYRQSQLNADIHPHNVTDKNVIWGVQSESADRVVVVSSTGSVLAQNRGWAIVRATSVWDPRKYADCVITVNTELVPVTGLSLNTGSADISAGESVQLEAVVLPQNATNRNVRWTVEGSDNAATVSATGLVTAKAEGTAVIRATSTFDSSKYAECTVTVGSQAVPVTGVSLDTESLSIAEGQSQLLTAQVMPENATNREVVWTVQSESADDVATVSASGLVTAISAGTAVIRAASAANPSIYAECTLTVNIPVIPVTRVSLDTESLSMAEGQSRRLTAQVMPENATNRQVVWTVQSESGDNVAAVSETGLVTAIGAGTAVIRAASAANPSIYAECTVTVTLPGSVTAITLNKTSLSMSRYKLEQLVATVEPENAANKAVIWTVQSENASNVVMVLQTGSVNSLNYGTAVVRATSAADPSIYAECTVTVNPPGDAITGVSLNKAAVTLEGGQSQQLVAAVAPASSVVKGITWRVISQSRDNVAAVSETGLVTANNPGTAVIRAVSVGNPDKYAECTVTVIGP</sequence>
<dbReference type="RefSeq" id="WP_114298115.1">
    <property type="nucleotide sequence ID" value="NZ_QPJT01000013.1"/>
</dbReference>
<dbReference type="EMBL" id="QPJT01000013">
    <property type="protein sequence ID" value="RCX15462.1"/>
    <property type="molecule type" value="Genomic_DNA"/>
</dbReference>
<dbReference type="GO" id="GO:0006508">
    <property type="term" value="P:proteolysis"/>
    <property type="evidence" value="ECO:0007669"/>
    <property type="project" value="UniProtKB-KW"/>
</dbReference>
<evidence type="ECO:0000256" key="4">
    <source>
        <dbReference type="ARBA" id="ARBA00022825"/>
    </source>
</evidence>
<dbReference type="SMART" id="SM00635">
    <property type="entry name" value="BID_2"/>
    <property type="match status" value="6"/>
</dbReference>
<protein>
    <submittedName>
        <fullName evidence="9">Subtilisin family serine protease</fullName>
    </submittedName>
</protein>
<evidence type="ECO:0000256" key="7">
    <source>
        <dbReference type="RuleBase" id="RU003355"/>
    </source>
</evidence>
<dbReference type="SUPFAM" id="SSF52743">
    <property type="entry name" value="Subtilisin-like"/>
    <property type="match status" value="1"/>
</dbReference>
<dbReference type="OrthoDB" id="1904974at2"/>
<dbReference type="InterPro" id="IPR022398">
    <property type="entry name" value="Peptidase_S8_His-AS"/>
</dbReference>
<dbReference type="InterPro" id="IPR013320">
    <property type="entry name" value="ConA-like_dom_sf"/>
</dbReference>
<keyword evidence="4 6" id="KW-0720">Serine protease</keyword>
<evidence type="ECO:0000256" key="6">
    <source>
        <dbReference type="PROSITE-ProRule" id="PRU01240"/>
    </source>
</evidence>
<evidence type="ECO:0000259" key="8">
    <source>
        <dbReference type="PROSITE" id="PS50060"/>
    </source>
</evidence>
<dbReference type="Pfam" id="PF00082">
    <property type="entry name" value="Peptidase_S8"/>
    <property type="match status" value="1"/>
</dbReference>
<dbReference type="Gene3D" id="2.60.40.1080">
    <property type="match status" value="7"/>
</dbReference>
<dbReference type="InterPro" id="IPR050131">
    <property type="entry name" value="Peptidase_S8_subtilisin-like"/>
</dbReference>
<dbReference type="CDD" id="cd07473">
    <property type="entry name" value="Peptidases_S8_Subtilisin_like"/>
    <property type="match status" value="1"/>
</dbReference>
<organism evidence="9 10">
    <name type="scientific">Anaerobacterium chartisolvens</name>
    <dbReference type="NCBI Taxonomy" id="1297424"/>
    <lineage>
        <taxon>Bacteria</taxon>
        <taxon>Bacillati</taxon>
        <taxon>Bacillota</taxon>
        <taxon>Clostridia</taxon>
        <taxon>Eubacteriales</taxon>
        <taxon>Oscillospiraceae</taxon>
        <taxon>Anaerobacterium</taxon>
    </lineage>
</organism>
<dbReference type="PROSITE" id="PS50060">
    <property type="entry name" value="MAM_2"/>
    <property type="match status" value="1"/>
</dbReference>